<dbReference type="Proteomes" id="UP000503011">
    <property type="component" value="Chromosome"/>
</dbReference>
<evidence type="ECO:0000313" key="1">
    <source>
        <dbReference type="EMBL" id="BCB89328.1"/>
    </source>
</evidence>
<dbReference type="AlphaFoldDB" id="A0A6F8YTR1"/>
<organism evidence="1 2">
    <name type="scientific">Phytohabitans suffuscus</name>
    <dbReference type="NCBI Taxonomy" id="624315"/>
    <lineage>
        <taxon>Bacteria</taxon>
        <taxon>Bacillati</taxon>
        <taxon>Actinomycetota</taxon>
        <taxon>Actinomycetes</taxon>
        <taxon>Micromonosporales</taxon>
        <taxon>Micromonosporaceae</taxon>
    </lineage>
</organism>
<proteinExistence type="predicted"/>
<dbReference type="EMBL" id="AP022871">
    <property type="protein sequence ID" value="BCB89328.1"/>
    <property type="molecule type" value="Genomic_DNA"/>
</dbReference>
<protein>
    <submittedName>
        <fullName evidence="1">Uncharacterized protein</fullName>
    </submittedName>
</protein>
<reference evidence="1 2" key="2">
    <citation type="submission" date="2020-03" db="EMBL/GenBank/DDBJ databases">
        <authorList>
            <person name="Ichikawa N."/>
            <person name="Kimura A."/>
            <person name="Kitahashi Y."/>
            <person name="Uohara A."/>
        </authorList>
    </citation>
    <scope>NUCLEOTIDE SEQUENCE [LARGE SCALE GENOMIC DNA]</scope>
    <source>
        <strain evidence="1 2">NBRC 105367</strain>
    </source>
</reference>
<keyword evidence="2" id="KW-1185">Reference proteome</keyword>
<accession>A0A6F8YTR1</accession>
<reference evidence="1 2" key="1">
    <citation type="submission" date="2020-03" db="EMBL/GenBank/DDBJ databases">
        <title>Whole genome shotgun sequence of Phytohabitans suffuscus NBRC 105367.</title>
        <authorList>
            <person name="Komaki H."/>
            <person name="Tamura T."/>
        </authorList>
    </citation>
    <scope>NUCLEOTIDE SEQUENCE [LARGE SCALE GENOMIC DNA]</scope>
    <source>
        <strain evidence="1 2">NBRC 105367</strain>
    </source>
</reference>
<gene>
    <name evidence="1" type="ORF">Psuf_066410</name>
</gene>
<sequence length="70" mass="7725">MRRGVSRGAGTDEHVPVRVVVRLLAALSQATLFATVKSWQRPLWKRLAYSPLPSRRAGHLGADAIVWPPP</sequence>
<name>A0A6F8YTR1_9ACTN</name>
<dbReference type="KEGG" id="psuu:Psuf_066410"/>
<evidence type="ECO:0000313" key="2">
    <source>
        <dbReference type="Proteomes" id="UP000503011"/>
    </source>
</evidence>
<dbReference type="RefSeq" id="WP_173161169.1">
    <property type="nucleotide sequence ID" value="NZ_AP022871.1"/>
</dbReference>